<feature type="region of interest" description="Disordered" evidence="1">
    <location>
        <begin position="1"/>
        <end position="23"/>
    </location>
</feature>
<proteinExistence type="predicted"/>
<keyword evidence="2" id="KW-1133">Transmembrane helix</keyword>
<name>A0ABD3EZ25_9STRA</name>
<evidence type="ECO:0000256" key="2">
    <source>
        <dbReference type="SAM" id="Phobius"/>
    </source>
</evidence>
<evidence type="ECO:0008006" key="5">
    <source>
        <dbReference type="Google" id="ProtNLM"/>
    </source>
</evidence>
<reference evidence="3 4" key="1">
    <citation type="submission" date="2024-09" db="EMBL/GenBank/DDBJ databases">
        <title>Genome sequencing and assembly of Phytophthora oleae, isolate VK10A, causative agent of rot of olive drupes.</title>
        <authorList>
            <person name="Conti Taguali S."/>
            <person name="Riolo M."/>
            <person name="La Spada F."/>
            <person name="Cacciola S.O."/>
            <person name="Dionisio G."/>
        </authorList>
    </citation>
    <scope>NUCLEOTIDE SEQUENCE [LARGE SCALE GENOMIC DNA]</scope>
    <source>
        <strain evidence="3 4">VK10A</strain>
    </source>
</reference>
<feature type="transmembrane region" description="Helical" evidence="2">
    <location>
        <begin position="163"/>
        <end position="184"/>
    </location>
</feature>
<organism evidence="3 4">
    <name type="scientific">Phytophthora oleae</name>
    <dbReference type="NCBI Taxonomy" id="2107226"/>
    <lineage>
        <taxon>Eukaryota</taxon>
        <taxon>Sar</taxon>
        <taxon>Stramenopiles</taxon>
        <taxon>Oomycota</taxon>
        <taxon>Peronosporomycetes</taxon>
        <taxon>Peronosporales</taxon>
        <taxon>Peronosporaceae</taxon>
        <taxon>Phytophthora</taxon>
    </lineage>
</organism>
<feature type="transmembrane region" description="Helical" evidence="2">
    <location>
        <begin position="537"/>
        <end position="560"/>
    </location>
</feature>
<feature type="transmembrane region" description="Helical" evidence="2">
    <location>
        <begin position="102"/>
        <end position="123"/>
    </location>
</feature>
<evidence type="ECO:0000313" key="4">
    <source>
        <dbReference type="Proteomes" id="UP001632037"/>
    </source>
</evidence>
<feature type="transmembrane region" description="Helical" evidence="2">
    <location>
        <begin position="284"/>
        <end position="302"/>
    </location>
</feature>
<dbReference type="Proteomes" id="UP001632037">
    <property type="component" value="Unassembled WGS sequence"/>
</dbReference>
<sequence>MGNVEAASHIRSPSSPSLNPIASRTSSWSRAEKKWNRAQVGHQGSYSVERLELLARYCDNTSVLRVILVCLLTPLPSLTVAIGLECLPLRPPSEGWASNWMFWIRLTLMVFTMNIPGASQANLFVPGFNKTAATILTESVIVCALQVGTFLLEAVIFGFPVPFLWQIGAISMGIYVSVVTRLVYGPAVFVKDSALGRQYKRFLDSFLVGLTLIGIYPLCRVLYDFIPPHNRWVVVLIIPLWKFAAKRFAVRMTRELEDFIPELVVFSVDFFSALFVSICMSTAGSFSLTALFIAVDIFFAIIKFREVHKNEKILLKLLNTRRRHATSGLRARLAASNNSELIPMLLEVVRAPFAFHVSSLDRVRLWASPPHLIPEELYKRLQTLAASGIFSGCPSDVIRVSSGPAKRVMSWKFQQISVVPVPLGSNVRITSKLRKGSSARPNEPSKYLVIHGLQLLFHCEYLVLVEYIECVVPLVFVAYKSILEQSPNVIYFPGGAGQWGMATVINLLLFAALEIGSLVLLHVFLRWKFRFSPLYQLAFVLETQFYAVQAHLFPVTIFLLQYQLAHMGTSFVIFRFWRIALIIDAGASRS</sequence>
<keyword evidence="2" id="KW-0812">Transmembrane</keyword>
<feature type="transmembrane region" description="Helical" evidence="2">
    <location>
        <begin position="205"/>
        <end position="226"/>
    </location>
</feature>
<feature type="compositionally biased region" description="Polar residues" evidence="1">
    <location>
        <begin position="11"/>
        <end position="23"/>
    </location>
</feature>
<feature type="transmembrane region" description="Helical" evidence="2">
    <location>
        <begin position="63"/>
        <end position="82"/>
    </location>
</feature>
<keyword evidence="4" id="KW-1185">Reference proteome</keyword>
<feature type="transmembrane region" description="Helical" evidence="2">
    <location>
        <begin position="461"/>
        <end position="479"/>
    </location>
</feature>
<feature type="transmembrane region" description="Helical" evidence="2">
    <location>
        <begin position="135"/>
        <end position="157"/>
    </location>
</feature>
<gene>
    <name evidence="3" type="ORF">V7S43_016848</name>
</gene>
<feature type="transmembrane region" description="Helical" evidence="2">
    <location>
        <begin position="499"/>
        <end position="525"/>
    </location>
</feature>
<comment type="caution">
    <text evidence="3">The sequence shown here is derived from an EMBL/GenBank/DDBJ whole genome shotgun (WGS) entry which is preliminary data.</text>
</comment>
<accession>A0ABD3EZ25</accession>
<evidence type="ECO:0000313" key="3">
    <source>
        <dbReference type="EMBL" id="KAL3658219.1"/>
    </source>
</evidence>
<evidence type="ECO:0000256" key="1">
    <source>
        <dbReference type="SAM" id="MobiDB-lite"/>
    </source>
</evidence>
<protein>
    <recommendedName>
        <fullName evidence="5">Transmembrane protein</fullName>
    </recommendedName>
</protein>
<dbReference type="AlphaFoldDB" id="A0ABD3EZ25"/>
<dbReference type="EMBL" id="JBIMZQ010000056">
    <property type="protein sequence ID" value="KAL3658219.1"/>
    <property type="molecule type" value="Genomic_DNA"/>
</dbReference>
<keyword evidence="2" id="KW-0472">Membrane</keyword>